<dbReference type="Proteomes" id="UP000827549">
    <property type="component" value="Chromosome 1"/>
</dbReference>
<evidence type="ECO:0000256" key="1">
    <source>
        <dbReference type="SAM" id="MobiDB-lite"/>
    </source>
</evidence>
<feature type="region of interest" description="Disordered" evidence="1">
    <location>
        <begin position="117"/>
        <end position="153"/>
    </location>
</feature>
<evidence type="ECO:0000313" key="4">
    <source>
        <dbReference type="Proteomes" id="UP000827549"/>
    </source>
</evidence>
<protein>
    <submittedName>
        <fullName evidence="3">Uncharacterized protein</fullName>
    </submittedName>
</protein>
<evidence type="ECO:0000313" key="3">
    <source>
        <dbReference type="EMBL" id="WOO77115.1"/>
    </source>
</evidence>
<feature type="transmembrane region" description="Helical" evidence="2">
    <location>
        <begin position="55"/>
        <end position="75"/>
    </location>
</feature>
<dbReference type="RefSeq" id="XP_062623147.1">
    <property type="nucleotide sequence ID" value="XM_062767163.1"/>
</dbReference>
<feature type="compositionally biased region" description="Low complexity" evidence="1">
    <location>
        <begin position="120"/>
        <end position="135"/>
    </location>
</feature>
<reference evidence="3" key="1">
    <citation type="submission" date="2023-10" db="EMBL/GenBank/DDBJ databases">
        <authorList>
            <person name="Noh H."/>
        </authorList>
    </citation>
    <scope>NUCLEOTIDE SEQUENCE</scope>
    <source>
        <strain evidence="3">DUCC4014</strain>
    </source>
</reference>
<proteinExistence type="predicted"/>
<gene>
    <name evidence="3" type="ORF">LOC62_01G000701</name>
</gene>
<dbReference type="AlphaFoldDB" id="A0AAF1BH55"/>
<keyword evidence="4" id="KW-1185">Reference proteome</keyword>
<keyword evidence="2" id="KW-1133">Transmembrane helix</keyword>
<keyword evidence="2" id="KW-0472">Membrane</keyword>
<feature type="compositionally biased region" description="Low complexity" evidence="1">
    <location>
        <begin position="222"/>
        <end position="249"/>
    </location>
</feature>
<evidence type="ECO:0000256" key="2">
    <source>
        <dbReference type="SAM" id="Phobius"/>
    </source>
</evidence>
<organism evidence="3 4">
    <name type="scientific">Vanrija pseudolonga</name>
    <dbReference type="NCBI Taxonomy" id="143232"/>
    <lineage>
        <taxon>Eukaryota</taxon>
        <taxon>Fungi</taxon>
        <taxon>Dikarya</taxon>
        <taxon>Basidiomycota</taxon>
        <taxon>Agaricomycotina</taxon>
        <taxon>Tremellomycetes</taxon>
        <taxon>Trichosporonales</taxon>
        <taxon>Trichosporonaceae</taxon>
        <taxon>Vanrija</taxon>
    </lineage>
</organism>
<feature type="transmembrane region" description="Helical" evidence="2">
    <location>
        <begin position="29"/>
        <end position="49"/>
    </location>
</feature>
<dbReference type="EMBL" id="CP086714">
    <property type="protein sequence ID" value="WOO77115.1"/>
    <property type="molecule type" value="Genomic_DNA"/>
</dbReference>
<accession>A0AAF1BH55</accession>
<keyword evidence="2" id="KW-0812">Transmembrane</keyword>
<sequence length="485" mass="51999">MPRHRRSARAPAREVPERQSSSIHTRVRIVQLALLALYSVVVVLGIAWLHLEQTIRIWATSVFGLSLLLVIFKALDERPSASRRRAKYRVWPGVQATVQDGLRMISVAAARTSANVLTATPTTSSPRSETPSSSPKAQLSPDLHGSEINLPASPRRINTGLTVDLAETRSDELLAVITSFPIALLHHLLGTRALPHAPLIDLLPPGYLSSLKRTEARVRFAAAHAGPSGSGSPPSKNAASSSSSSSAPAQQQPEGKLANGHTDEDWEDAGNGNGGASAKDDADEGTAAGQTTPSGSAPATPATKKSNLGAPYPANLPLSLLRLMEAYILGLADLPLDRGGWSASQADRALAVVKGLNHYLSEAEGVYADPPPFVSLGNALNFVLLCAPPFLACAVRTWRAILITIVAGSYVKLSLEPTIEEPDPSSNSHPLKQTLLHNLHEALDTCPSLARYYRARLVTRLGGDSDEVHELDRRTRRRDEWLPTF</sequence>
<feature type="region of interest" description="Disordered" evidence="1">
    <location>
        <begin position="222"/>
        <end position="308"/>
    </location>
</feature>
<feature type="compositionally biased region" description="Polar residues" evidence="1">
    <location>
        <begin position="288"/>
        <end position="297"/>
    </location>
</feature>
<name>A0AAF1BH55_9TREE</name>
<dbReference type="GeneID" id="87803959"/>